<comment type="caution">
    <text evidence="1">The sequence shown here is derived from an EMBL/GenBank/DDBJ whole genome shotgun (WGS) entry which is preliminary data.</text>
</comment>
<name>A0ACC1I6I7_9FUNG</name>
<evidence type="ECO:0000313" key="1">
    <source>
        <dbReference type="EMBL" id="KAJ1889040.1"/>
    </source>
</evidence>
<dbReference type="Proteomes" id="UP001150581">
    <property type="component" value="Unassembled WGS sequence"/>
</dbReference>
<protein>
    <submittedName>
        <fullName evidence="1">Uncharacterized protein</fullName>
    </submittedName>
</protein>
<dbReference type="EMBL" id="JANBPG010001623">
    <property type="protein sequence ID" value="KAJ1889040.1"/>
    <property type="molecule type" value="Genomic_DNA"/>
</dbReference>
<evidence type="ECO:0000313" key="2">
    <source>
        <dbReference type="Proteomes" id="UP001150581"/>
    </source>
</evidence>
<sequence>QDCDALSRWTGAHTPSDHDGSSSSSGNVSKGTESFTSFVSRIIQGLHQHAKGGQGRPDPRRVLIPFTAPVSTTDTGEECTHQTTGRIGLGIDSALATVATTNSSEATLDGNLDAIDDDDEWYAGLFAAIEVGQGSSSDDVDDAALQLSKHCRRIYRAQPNRRFVWGLTICGSSVRAYLFGCNFVLVSEAMDICTEAGRGEVIKLFVNLSFSEDHRLGFDPSIKHLHDLDCWEITVPGTADTDSADSTDSSGGNAGSYGSTGLGEKIRKLPFCAHKRIATSPIGVPLDRLQSIPELIIAVADAMRAHRAIVEHCNILHRDISAGNFLFRRMMDGTVKGMLIDFDHAIDCENLDAMPQNEHIGTLNFMSVNNLEGNSNRRTELDDWEALIYVLVWLGTFGLNGTPKHDSDAGEHKRIAGAKIKYWVDGTTLEDIARFKRGDLDNSSSFKSIIYDFDSRVDHINVLAGLLSMMRDALIDNAGCSEDGRGANMKHTFDHGNCELSALNATPAEYTAKGVKGAIGDMECYFAGNKESKRAIIVTYDIFGYHANVIQLCDILGSQGFYVVLPDFLRGKPLTEADLGKPGVFAKFAANEGSWAANKAAHKAVYDSLKAEGVTSVGVIGFCWGAHIAVSAASDVDREFGGVAIVHPSMISEGDLGKVQAPLLALPSKDEPDYSKDFKSLKDKAFFDKCYMERFDDMFHGFCGARGDWSKPEQARRANDAIKLIAKFFNNVL</sequence>
<proteinExistence type="predicted"/>
<organism evidence="1 2">
    <name type="scientific">Kickxella alabastrina</name>
    <dbReference type="NCBI Taxonomy" id="61397"/>
    <lineage>
        <taxon>Eukaryota</taxon>
        <taxon>Fungi</taxon>
        <taxon>Fungi incertae sedis</taxon>
        <taxon>Zoopagomycota</taxon>
        <taxon>Kickxellomycotina</taxon>
        <taxon>Kickxellomycetes</taxon>
        <taxon>Kickxellales</taxon>
        <taxon>Kickxellaceae</taxon>
        <taxon>Kickxella</taxon>
    </lineage>
</organism>
<accession>A0ACC1I6I7</accession>
<gene>
    <name evidence="1" type="ORF">LPJ66_008249</name>
</gene>
<feature type="non-terminal residue" evidence="1">
    <location>
        <position position="1"/>
    </location>
</feature>
<reference evidence="1" key="1">
    <citation type="submission" date="2022-07" db="EMBL/GenBank/DDBJ databases">
        <title>Phylogenomic reconstructions and comparative analyses of Kickxellomycotina fungi.</title>
        <authorList>
            <person name="Reynolds N.K."/>
            <person name="Stajich J.E."/>
            <person name="Barry K."/>
            <person name="Grigoriev I.V."/>
            <person name="Crous P."/>
            <person name="Smith M.E."/>
        </authorList>
    </citation>
    <scope>NUCLEOTIDE SEQUENCE</scope>
    <source>
        <strain evidence="1">Benny 63K</strain>
    </source>
</reference>
<keyword evidence="2" id="KW-1185">Reference proteome</keyword>